<feature type="compositionally biased region" description="Polar residues" evidence="1">
    <location>
        <begin position="17"/>
        <end position="26"/>
    </location>
</feature>
<organism evidence="2 3">
    <name type="scientific">Physocladia obscura</name>
    <dbReference type="NCBI Taxonomy" id="109957"/>
    <lineage>
        <taxon>Eukaryota</taxon>
        <taxon>Fungi</taxon>
        <taxon>Fungi incertae sedis</taxon>
        <taxon>Chytridiomycota</taxon>
        <taxon>Chytridiomycota incertae sedis</taxon>
        <taxon>Chytridiomycetes</taxon>
        <taxon>Chytridiales</taxon>
        <taxon>Chytriomycetaceae</taxon>
        <taxon>Physocladia</taxon>
    </lineage>
</organism>
<keyword evidence="3" id="KW-1185">Reference proteome</keyword>
<sequence>MSEYKVSNRKSKRVVQVDNSNLAASENSEDDEEDDLLDPSQVVEIKSPHFTSPGKGHASPVRRVWTRNKLVKNITLDELLFENLTIDFTVLKFYNLKSFDVHEWEPDGLEIGTDVMASLPGAPNIDSSPIADIANTTVKSRNEKKQYGNLVSIKNVDTSDPMGIKPSILGFVRN</sequence>
<evidence type="ECO:0000313" key="2">
    <source>
        <dbReference type="EMBL" id="KAJ3110693.1"/>
    </source>
</evidence>
<evidence type="ECO:0000256" key="1">
    <source>
        <dbReference type="SAM" id="MobiDB-lite"/>
    </source>
</evidence>
<dbReference type="AlphaFoldDB" id="A0AAD5XDV8"/>
<protein>
    <submittedName>
        <fullName evidence="2">Uncharacterized protein</fullName>
    </submittedName>
</protein>
<gene>
    <name evidence="2" type="ORF">HK100_002953</name>
</gene>
<name>A0AAD5XDV8_9FUNG</name>
<feature type="compositionally biased region" description="Acidic residues" evidence="1">
    <location>
        <begin position="27"/>
        <end position="37"/>
    </location>
</feature>
<feature type="region of interest" description="Disordered" evidence="1">
    <location>
        <begin position="1"/>
        <end position="39"/>
    </location>
</feature>
<proteinExistence type="predicted"/>
<comment type="caution">
    <text evidence="2">The sequence shown here is derived from an EMBL/GenBank/DDBJ whole genome shotgun (WGS) entry which is preliminary data.</text>
</comment>
<accession>A0AAD5XDV8</accession>
<evidence type="ECO:0000313" key="3">
    <source>
        <dbReference type="Proteomes" id="UP001211907"/>
    </source>
</evidence>
<dbReference type="EMBL" id="JADGJH010001703">
    <property type="protein sequence ID" value="KAJ3110693.1"/>
    <property type="molecule type" value="Genomic_DNA"/>
</dbReference>
<reference evidence="2" key="1">
    <citation type="submission" date="2020-05" db="EMBL/GenBank/DDBJ databases">
        <title>Phylogenomic resolution of chytrid fungi.</title>
        <authorList>
            <person name="Stajich J.E."/>
            <person name="Amses K."/>
            <person name="Simmons R."/>
            <person name="Seto K."/>
            <person name="Myers J."/>
            <person name="Bonds A."/>
            <person name="Quandt C.A."/>
            <person name="Barry K."/>
            <person name="Liu P."/>
            <person name="Grigoriev I."/>
            <person name="Longcore J.E."/>
            <person name="James T.Y."/>
        </authorList>
    </citation>
    <scope>NUCLEOTIDE SEQUENCE</scope>
    <source>
        <strain evidence="2">JEL0513</strain>
    </source>
</reference>
<dbReference type="Proteomes" id="UP001211907">
    <property type="component" value="Unassembled WGS sequence"/>
</dbReference>